<accession>A0ABU5NDD7</accession>
<proteinExistence type="predicted"/>
<dbReference type="EMBL" id="JARJFB010000091">
    <property type="protein sequence ID" value="MEA0971174.1"/>
    <property type="molecule type" value="Genomic_DNA"/>
</dbReference>
<keyword evidence="2" id="KW-1185">Reference proteome</keyword>
<evidence type="ECO:0000313" key="2">
    <source>
        <dbReference type="Proteomes" id="UP001291687"/>
    </source>
</evidence>
<reference evidence="1 2" key="1">
    <citation type="submission" date="2023-03" db="EMBL/GenBank/DDBJ databases">
        <title>Host association and intracellularity evolved multiple times independently in the Rickettsiales.</title>
        <authorList>
            <person name="Castelli M."/>
            <person name="Nardi T."/>
            <person name="Gammuto L."/>
            <person name="Bellinzona G."/>
            <person name="Sabaneyeva E."/>
            <person name="Potekhin A."/>
            <person name="Serra V."/>
            <person name="Petroni G."/>
            <person name="Sassera D."/>
        </authorList>
    </citation>
    <scope>NUCLEOTIDE SEQUENCE [LARGE SCALE GENOMIC DNA]</scope>
    <source>
        <strain evidence="1 2">Sr 2-6</strain>
    </source>
</reference>
<protein>
    <submittedName>
        <fullName evidence="1">Uncharacterized protein</fullName>
    </submittedName>
</protein>
<dbReference type="Proteomes" id="UP001291687">
    <property type="component" value="Unassembled WGS sequence"/>
</dbReference>
<comment type="caution">
    <text evidence="1">The sequence shown here is derived from an EMBL/GenBank/DDBJ whole genome shotgun (WGS) entry which is preliminary data.</text>
</comment>
<gene>
    <name evidence="1" type="ORF">Megvenef_01147</name>
</gene>
<organism evidence="1 2">
    <name type="scientific">Candidatus Megaera venefica</name>
    <dbReference type="NCBI Taxonomy" id="2055910"/>
    <lineage>
        <taxon>Bacteria</taxon>
        <taxon>Pseudomonadati</taxon>
        <taxon>Pseudomonadota</taxon>
        <taxon>Alphaproteobacteria</taxon>
        <taxon>Rickettsiales</taxon>
        <taxon>Rickettsiaceae</taxon>
        <taxon>Candidatus Megaera</taxon>
    </lineage>
</organism>
<evidence type="ECO:0000313" key="1">
    <source>
        <dbReference type="EMBL" id="MEA0971174.1"/>
    </source>
</evidence>
<dbReference type="RefSeq" id="WP_322777076.1">
    <property type="nucleotide sequence ID" value="NZ_JARJFB010000091.1"/>
</dbReference>
<sequence>MKEETFSWTEIMAKFDEFEAGFSKDPSNPKLIKFFENFGATVVNSSFDAKQLTEIKDRMQRLRGLFDLRKSELKAMSSAALAKHNQLNRYIKNANYKSTNK</sequence>
<name>A0ABU5NDD7_9RICK</name>